<dbReference type="SUPFAM" id="SSF53649">
    <property type="entry name" value="Alkaline phosphatase-like"/>
    <property type="match status" value="1"/>
</dbReference>
<dbReference type="STRING" id="1515746.HR45_03770"/>
<dbReference type="OrthoDB" id="236686at2"/>
<dbReference type="InterPro" id="IPR000917">
    <property type="entry name" value="Sulfatase_N"/>
</dbReference>
<dbReference type="PIRSF" id="PIRSF004950">
    <property type="entry name" value="Mmb_sulf_HI0842"/>
    <property type="match status" value="1"/>
</dbReference>
<feature type="transmembrane region" description="Helical" evidence="6">
    <location>
        <begin position="88"/>
        <end position="109"/>
    </location>
</feature>
<evidence type="ECO:0000256" key="1">
    <source>
        <dbReference type="ARBA" id="ARBA00004651"/>
    </source>
</evidence>
<accession>A0A094LTM0</accession>
<evidence type="ECO:0000256" key="4">
    <source>
        <dbReference type="ARBA" id="ARBA00022989"/>
    </source>
</evidence>
<gene>
    <name evidence="9" type="ORF">HR45_03770</name>
</gene>
<dbReference type="InterPro" id="IPR024588">
    <property type="entry name" value="YejM_N"/>
</dbReference>
<feature type="domain" description="Inner membrane protein YejM N-terminal" evidence="8">
    <location>
        <begin position="8"/>
        <end position="243"/>
    </location>
</feature>
<evidence type="ECO:0000256" key="2">
    <source>
        <dbReference type="ARBA" id="ARBA00022475"/>
    </source>
</evidence>
<evidence type="ECO:0000259" key="7">
    <source>
        <dbReference type="Pfam" id="PF00884"/>
    </source>
</evidence>
<keyword evidence="3 6" id="KW-0812">Transmembrane</keyword>
<keyword evidence="4 6" id="KW-1133">Transmembrane helix</keyword>
<dbReference type="RefSeq" id="WP_037439822.1">
    <property type="nucleotide sequence ID" value="NZ_JPEO01000002.1"/>
</dbReference>
<dbReference type="InterPro" id="IPR017850">
    <property type="entry name" value="Alkaline_phosphatase_core_sf"/>
</dbReference>
<protein>
    <submittedName>
        <fullName evidence="9">Sulfatase</fullName>
    </submittedName>
</protein>
<feature type="transmembrane region" description="Helical" evidence="6">
    <location>
        <begin position="21"/>
        <end position="38"/>
    </location>
</feature>
<dbReference type="GO" id="GO:0005886">
    <property type="term" value="C:plasma membrane"/>
    <property type="evidence" value="ECO:0007669"/>
    <property type="project" value="UniProtKB-SubCell"/>
</dbReference>
<name>A0A094LTM0_9GAMM</name>
<feature type="transmembrane region" description="Helical" evidence="6">
    <location>
        <begin position="170"/>
        <end position="188"/>
    </location>
</feature>
<dbReference type="Proteomes" id="UP000029264">
    <property type="component" value="Unassembled WGS sequence"/>
</dbReference>
<sequence>MERKKQLVRDQVSRLVNWGHWFAFFNGLLAMVAGMRYLSTVGFPDSLIGWGYLIISTLGHFSFLAFIVYLVLIFPVTLLLPYSRILRGYAAIVATLGMCALLYDAVIYREYGMHLSPFAFDLAFADLNSLLQGASVFITPLVVFVIELVLANALWKRIDRIQRRNVGNKLVAVIGICFVSSHLVHIWADAAEVTAVTRFDDAYPISYPATAKTFMENHGIDGSSLSSQPFEKSLNYPLNPLQCHMPQNRHPNVLMIAIDSFRDDLDDAQTMPFFHQFAQQNMNFTNHFSGGNQFSSGMFSLLYGLQGSYMDSVDLDFTAPLLTQTFKREQYAMSMFSVQSNVANAKPDAIFNDFDMHLADESMGSAMADISNIDSFNQWRRQQSGHWFALLNLRAPEDYDTPVGFLGVETVKSDTQLKPAQKVLFNQYRQSLNFVDQQLKRLIEALPQDTVIVITGVNGKVFTSNPDEARHNLSPNSVKVPLVIHWPDSPSAEVNYRSSHYGIVPTLMTQVLGCTNAPSDYSAGRHLLQPDDSTWLYVGDNRVFAIYQQNEITVIDRHGKYRIYNADYSKRLRKKMSAPELLDVMREGRRLYNH</sequence>
<dbReference type="Gene3D" id="3.40.720.10">
    <property type="entry name" value="Alkaline Phosphatase, subunit A"/>
    <property type="match status" value="1"/>
</dbReference>
<comment type="subcellular location">
    <subcellularLocation>
        <location evidence="1">Cell membrane</location>
        <topology evidence="1">Multi-pass membrane protein</topology>
    </subcellularLocation>
</comment>
<evidence type="ECO:0000256" key="3">
    <source>
        <dbReference type="ARBA" id="ARBA00022692"/>
    </source>
</evidence>
<dbReference type="eggNOG" id="COG3083">
    <property type="taxonomic scope" value="Bacteria"/>
</dbReference>
<organism evidence="9 10">
    <name type="scientific">Shewanella mangrovi</name>
    <dbReference type="NCBI Taxonomy" id="1515746"/>
    <lineage>
        <taxon>Bacteria</taxon>
        <taxon>Pseudomonadati</taxon>
        <taxon>Pseudomonadota</taxon>
        <taxon>Gammaproteobacteria</taxon>
        <taxon>Alteromonadales</taxon>
        <taxon>Shewanellaceae</taxon>
        <taxon>Shewanella</taxon>
    </lineage>
</organism>
<dbReference type="AlphaFoldDB" id="A0A094LTM0"/>
<feature type="domain" description="Sulfatase N-terminal" evidence="7">
    <location>
        <begin position="251"/>
        <end position="510"/>
    </location>
</feature>
<dbReference type="Pfam" id="PF00884">
    <property type="entry name" value="Sulfatase"/>
    <property type="match status" value="1"/>
</dbReference>
<dbReference type="PANTHER" id="PTHR47371:SF3">
    <property type="entry name" value="PHOSPHOGLYCEROL TRANSFERASE I"/>
    <property type="match status" value="1"/>
</dbReference>
<keyword evidence="10" id="KW-1185">Reference proteome</keyword>
<evidence type="ECO:0000256" key="5">
    <source>
        <dbReference type="ARBA" id="ARBA00023136"/>
    </source>
</evidence>
<evidence type="ECO:0000259" key="8">
    <source>
        <dbReference type="Pfam" id="PF11893"/>
    </source>
</evidence>
<dbReference type="Pfam" id="PF11893">
    <property type="entry name" value="DUF3413"/>
    <property type="match status" value="1"/>
</dbReference>
<evidence type="ECO:0000313" key="10">
    <source>
        <dbReference type="Proteomes" id="UP000029264"/>
    </source>
</evidence>
<comment type="caution">
    <text evidence="9">The sequence shown here is derived from an EMBL/GenBank/DDBJ whole genome shotgun (WGS) entry which is preliminary data.</text>
</comment>
<evidence type="ECO:0000313" key="9">
    <source>
        <dbReference type="EMBL" id="KFZ38553.1"/>
    </source>
</evidence>
<dbReference type="InterPro" id="IPR050448">
    <property type="entry name" value="OpgB/LTA_synthase_biosynth"/>
</dbReference>
<evidence type="ECO:0000256" key="6">
    <source>
        <dbReference type="SAM" id="Phobius"/>
    </source>
</evidence>
<proteinExistence type="predicted"/>
<feature type="transmembrane region" description="Helical" evidence="6">
    <location>
        <begin position="129"/>
        <end position="150"/>
    </location>
</feature>
<reference evidence="9 10" key="1">
    <citation type="submission" date="2014-06" db="EMBL/GenBank/DDBJ databases">
        <title>Shewanella sp. YQH10.</title>
        <authorList>
            <person name="Liu Y."/>
            <person name="Zeng R."/>
        </authorList>
    </citation>
    <scope>NUCLEOTIDE SEQUENCE [LARGE SCALE GENOMIC DNA]</scope>
    <source>
        <strain evidence="9 10">YQH10</strain>
    </source>
</reference>
<dbReference type="InterPro" id="IPR012159">
    <property type="entry name" value="YejM-like"/>
</dbReference>
<dbReference type="EMBL" id="JPEO01000002">
    <property type="protein sequence ID" value="KFZ38553.1"/>
    <property type="molecule type" value="Genomic_DNA"/>
</dbReference>
<keyword evidence="2" id="KW-1003">Cell membrane</keyword>
<dbReference type="PANTHER" id="PTHR47371">
    <property type="entry name" value="LIPOTEICHOIC ACID SYNTHASE"/>
    <property type="match status" value="1"/>
</dbReference>
<keyword evidence="5 6" id="KW-0472">Membrane</keyword>
<feature type="transmembrane region" description="Helical" evidence="6">
    <location>
        <begin position="50"/>
        <end position="76"/>
    </location>
</feature>